<dbReference type="InParanoid" id="A0A1E1JYV5"/>
<dbReference type="AlphaFoldDB" id="A0A1E1JYV5"/>
<evidence type="ECO:0000313" key="2">
    <source>
        <dbReference type="Proteomes" id="UP000178129"/>
    </source>
</evidence>
<name>A0A1E1JYV5_9HELO</name>
<keyword evidence="2" id="KW-1185">Reference proteome</keyword>
<reference evidence="2" key="1">
    <citation type="submission" date="2016-03" db="EMBL/GenBank/DDBJ databases">
        <authorList>
            <person name="Ploux O."/>
        </authorList>
    </citation>
    <scope>NUCLEOTIDE SEQUENCE [LARGE SCALE GENOMIC DNA]</scope>
    <source>
        <strain evidence="2">UK7</strain>
    </source>
</reference>
<dbReference type="EMBL" id="FJUW01000004">
    <property type="protein sequence ID" value="CZS90989.1"/>
    <property type="molecule type" value="Genomic_DNA"/>
</dbReference>
<accession>A0A1E1JYV5</accession>
<dbReference type="Proteomes" id="UP000178129">
    <property type="component" value="Unassembled WGS sequence"/>
</dbReference>
<evidence type="ECO:0000313" key="1">
    <source>
        <dbReference type="EMBL" id="CZS90989.1"/>
    </source>
</evidence>
<protein>
    <submittedName>
        <fullName evidence="1">Uncharacterized protein</fullName>
    </submittedName>
</protein>
<proteinExistence type="predicted"/>
<sequence>MHLHNIFRLLGLPSPASLLEEAAAREGYRRHESQQRQHQETSVRLAEAGNSNISHCHDKSQAIKPETCEEAEGGNILVGLSVGVSLEGAERCRTEIDRERERKETDSENVAGIERPVVGPIGNDVEAEEKDGSSNICVNFATFEHQDKHHGTKPKDKAPYNGGQKKFIIHGAGFKSSKSQERLGEWYLRHWNKNHRRQVVKAEYRRLKHAIFEYKGHFFC</sequence>
<organism evidence="1 2">
    <name type="scientific">Rhynchosporium graminicola</name>
    <dbReference type="NCBI Taxonomy" id="2792576"/>
    <lineage>
        <taxon>Eukaryota</taxon>
        <taxon>Fungi</taxon>
        <taxon>Dikarya</taxon>
        <taxon>Ascomycota</taxon>
        <taxon>Pezizomycotina</taxon>
        <taxon>Leotiomycetes</taxon>
        <taxon>Helotiales</taxon>
        <taxon>Ploettnerulaceae</taxon>
        <taxon>Rhynchosporium</taxon>
    </lineage>
</organism>
<gene>
    <name evidence="1" type="ORF">RCO7_01371</name>
</gene>
<comment type="caution">
    <text evidence="1">The sequence shown here is derived from an EMBL/GenBank/DDBJ whole genome shotgun (WGS) entry which is preliminary data.</text>
</comment>